<protein>
    <submittedName>
        <fullName evidence="1">Uncharacterized protein</fullName>
    </submittedName>
</protein>
<gene>
    <name evidence="1" type="ORF">SDC9_172769</name>
</gene>
<reference evidence="1" key="1">
    <citation type="submission" date="2019-08" db="EMBL/GenBank/DDBJ databases">
        <authorList>
            <person name="Kucharzyk K."/>
            <person name="Murdoch R.W."/>
            <person name="Higgins S."/>
            <person name="Loffler F."/>
        </authorList>
    </citation>
    <scope>NUCLEOTIDE SEQUENCE</scope>
</reference>
<evidence type="ECO:0000313" key="1">
    <source>
        <dbReference type="EMBL" id="MPN25360.1"/>
    </source>
</evidence>
<comment type="caution">
    <text evidence="1">The sequence shown here is derived from an EMBL/GenBank/DDBJ whole genome shotgun (WGS) entry which is preliminary data.</text>
</comment>
<organism evidence="1">
    <name type="scientific">bioreactor metagenome</name>
    <dbReference type="NCBI Taxonomy" id="1076179"/>
    <lineage>
        <taxon>unclassified sequences</taxon>
        <taxon>metagenomes</taxon>
        <taxon>ecological metagenomes</taxon>
    </lineage>
</organism>
<proteinExistence type="predicted"/>
<dbReference type="EMBL" id="VSSQ01074514">
    <property type="protein sequence ID" value="MPN25360.1"/>
    <property type="molecule type" value="Genomic_DNA"/>
</dbReference>
<dbReference type="AlphaFoldDB" id="A0A645GGT5"/>
<accession>A0A645GGT5</accession>
<sequence length="85" mass="9838">MRQHIPDMDRFHGQYQDIRFLCNLCGAFAASHTVFGRDRGAGNRIAGADQYLAGRYPVRYQPPYHCLCHFTCADESYPHPLEHRL</sequence>
<name>A0A645GGT5_9ZZZZ</name>